<dbReference type="PANTHER" id="PTHR43178">
    <property type="entry name" value="DIHYDROLIPOAMIDE ACETYLTRANSFERASE COMPONENT OF PYRUVATE DEHYDROGENASE COMPLEX"/>
    <property type="match status" value="1"/>
</dbReference>
<organism evidence="8 9">
    <name type="scientific">Halorubrum ezzemoulense</name>
    <name type="common">Halorubrum chaoviator</name>
    <dbReference type="NCBI Taxonomy" id="337243"/>
    <lineage>
        <taxon>Archaea</taxon>
        <taxon>Methanobacteriati</taxon>
        <taxon>Methanobacteriota</taxon>
        <taxon>Stenosarchaea group</taxon>
        <taxon>Halobacteria</taxon>
        <taxon>Halobacteriales</taxon>
        <taxon>Haloferacaceae</taxon>
        <taxon>Halorubrum</taxon>
    </lineage>
</organism>
<evidence type="ECO:0000313" key="9">
    <source>
        <dbReference type="Proteomes" id="UP000216409"/>
    </source>
</evidence>
<dbReference type="SUPFAM" id="SSF51230">
    <property type="entry name" value="Single hybrid motif"/>
    <property type="match status" value="1"/>
</dbReference>
<dbReference type="AlphaFoldDB" id="A0A256IVE5"/>
<comment type="caution">
    <text evidence="8">The sequence shown here is derived from an EMBL/GenBank/DDBJ whole genome shotgun (WGS) entry which is preliminary data.</text>
</comment>
<dbReference type="GO" id="GO:0031405">
    <property type="term" value="F:lipoic acid binding"/>
    <property type="evidence" value="ECO:0007669"/>
    <property type="project" value="TreeGrafter"/>
</dbReference>
<comment type="cofactor">
    <cofactor evidence="1">
        <name>(R)-lipoate</name>
        <dbReference type="ChEBI" id="CHEBI:83088"/>
    </cofactor>
</comment>
<dbReference type="InterPro" id="IPR000089">
    <property type="entry name" value="Biotin_lipoyl"/>
</dbReference>
<sequence length="157" mass="16322">MTVEEFKLPDVGEGVAEGELVSWLVAPGDRVEEDQPVAEVETDKALVEVPSSYDGVVEELFAEEGEMVPVGDVIISFRVDEDGEAAAGDDAEAEPEPEPDSPDESASEPTTEAADAEPDTPAGRTFAPPSARRLARELGVDVAAVDGSGPGGRVTEA</sequence>
<evidence type="ECO:0000256" key="4">
    <source>
        <dbReference type="ARBA" id="ARBA00023315"/>
    </source>
</evidence>
<dbReference type="PROSITE" id="PS51826">
    <property type="entry name" value="PSBD"/>
    <property type="match status" value="1"/>
</dbReference>
<dbReference type="RefSeq" id="WP_176450680.1">
    <property type="nucleotide sequence ID" value="NZ_NHOW01000113.1"/>
</dbReference>
<dbReference type="Gene3D" id="4.10.320.10">
    <property type="entry name" value="E3-binding domain"/>
    <property type="match status" value="1"/>
</dbReference>
<dbReference type="InterPro" id="IPR011053">
    <property type="entry name" value="Single_hybrid_motif"/>
</dbReference>
<proteinExistence type="inferred from homology"/>
<evidence type="ECO:0000256" key="5">
    <source>
        <dbReference type="SAM" id="MobiDB-lite"/>
    </source>
</evidence>
<dbReference type="Pfam" id="PF00364">
    <property type="entry name" value="Biotin_lipoyl"/>
    <property type="match status" value="1"/>
</dbReference>
<dbReference type="GO" id="GO:0005737">
    <property type="term" value="C:cytoplasm"/>
    <property type="evidence" value="ECO:0007669"/>
    <property type="project" value="TreeGrafter"/>
</dbReference>
<evidence type="ECO:0000313" key="8">
    <source>
        <dbReference type="EMBL" id="OYR60540.1"/>
    </source>
</evidence>
<feature type="non-terminal residue" evidence="8">
    <location>
        <position position="157"/>
    </location>
</feature>
<evidence type="ECO:0000259" key="6">
    <source>
        <dbReference type="PROSITE" id="PS50968"/>
    </source>
</evidence>
<name>A0A256IVE5_HALEZ</name>
<evidence type="ECO:0000256" key="1">
    <source>
        <dbReference type="ARBA" id="ARBA00001938"/>
    </source>
</evidence>
<dbReference type="InterPro" id="IPR036625">
    <property type="entry name" value="E3-bd_dom_sf"/>
</dbReference>
<dbReference type="InterPro" id="IPR050743">
    <property type="entry name" value="2-oxoacid_DH_E2_comp"/>
</dbReference>
<gene>
    <name evidence="8" type="ORF">DJ83_09310</name>
</gene>
<dbReference type="CDD" id="cd06849">
    <property type="entry name" value="lipoyl_domain"/>
    <property type="match status" value="1"/>
</dbReference>
<keyword evidence="4" id="KW-0012">Acyltransferase</keyword>
<dbReference type="EMBL" id="NHOW01000113">
    <property type="protein sequence ID" value="OYR60540.1"/>
    <property type="molecule type" value="Genomic_DNA"/>
</dbReference>
<dbReference type="SUPFAM" id="SSF47005">
    <property type="entry name" value="Peripheral subunit-binding domain of 2-oxo acid dehydrogenase complex"/>
    <property type="match status" value="1"/>
</dbReference>
<feature type="compositionally biased region" description="Acidic residues" evidence="5">
    <location>
        <begin position="81"/>
        <end position="106"/>
    </location>
</feature>
<keyword evidence="3" id="KW-0808">Transferase</keyword>
<evidence type="ECO:0000256" key="2">
    <source>
        <dbReference type="ARBA" id="ARBA00007317"/>
    </source>
</evidence>
<reference evidence="8 9" key="1">
    <citation type="journal article" date="2014" name="Front. Microbiol.">
        <title>Population and genomic analysis of the genus Halorubrum.</title>
        <authorList>
            <person name="Fullmer M.S."/>
            <person name="Soucy S.M."/>
            <person name="Swithers K.S."/>
            <person name="Makkay A.M."/>
            <person name="Wheeler R."/>
            <person name="Ventosa A."/>
            <person name="Gogarten J.P."/>
            <person name="Papke R.T."/>
        </authorList>
    </citation>
    <scope>NUCLEOTIDE SEQUENCE [LARGE SCALE GENOMIC DNA]</scope>
    <source>
        <strain evidence="8 9">LD3</strain>
    </source>
</reference>
<feature type="domain" description="Lipoyl-binding" evidence="6">
    <location>
        <begin position="3"/>
        <end position="78"/>
    </location>
</feature>
<dbReference type="GO" id="GO:0016407">
    <property type="term" value="F:acetyltransferase activity"/>
    <property type="evidence" value="ECO:0007669"/>
    <property type="project" value="TreeGrafter"/>
</dbReference>
<dbReference type="PROSITE" id="PS50968">
    <property type="entry name" value="BIOTINYL_LIPOYL"/>
    <property type="match status" value="1"/>
</dbReference>
<protein>
    <submittedName>
        <fullName evidence="8">Branched-chain alpha-keto acid dehydrogenase subunit E2</fullName>
    </submittedName>
</protein>
<dbReference type="Proteomes" id="UP000216409">
    <property type="component" value="Unassembled WGS sequence"/>
</dbReference>
<dbReference type="Gene3D" id="2.40.50.100">
    <property type="match status" value="1"/>
</dbReference>
<evidence type="ECO:0000259" key="7">
    <source>
        <dbReference type="PROSITE" id="PS51826"/>
    </source>
</evidence>
<dbReference type="InterPro" id="IPR004167">
    <property type="entry name" value="PSBD"/>
</dbReference>
<evidence type="ECO:0000256" key="3">
    <source>
        <dbReference type="ARBA" id="ARBA00022679"/>
    </source>
</evidence>
<dbReference type="PANTHER" id="PTHR43178:SF5">
    <property type="entry name" value="LIPOAMIDE ACYLTRANSFERASE COMPONENT OF BRANCHED-CHAIN ALPHA-KETO ACID DEHYDROGENASE COMPLEX, MITOCHONDRIAL"/>
    <property type="match status" value="1"/>
</dbReference>
<comment type="similarity">
    <text evidence="2">Belongs to the 2-oxoacid dehydrogenase family.</text>
</comment>
<dbReference type="Pfam" id="PF02817">
    <property type="entry name" value="E3_binding"/>
    <property type="match status" value="1"/>
</dbReference>
<accession>A0A256IVE5</accession>
<feature type="region of interest" description="Disordered" evidence="5">
    <location>
        <begin position="79"/>
        <end position="134"/>
    </location>
</feature>
<feature type="domain" description="Peripheral subunit-binding (PSBD)" evidence="7">
    <location>
        <begin position="126"/>
        <end position="157"/>
    </location>
</feature>